<gene>
    <name evidence="17" type="primary">Bpi</name>
</gene>
<keyword evidence="10 13" id="KW-1015">Disulfide bond</keyword>
<keyword evidence="5 13" id="KW-0964">Secreted</keyword>
<dbReference type="PANTHER" id="PTHR10504:SF84">
    <property type="entry name" value="BACTERICIDAL PERMEABILITY-INCREASING PROTEIN"/>
    <property type="match status" value="1"/>
</dbReference>
<dbReference type="CDD" id="cd00025">
    <property type="entry name" value="BPI1"/>
    <property type="match status" value="1"/>
</dbReference>
<evidence type="ECO:0000256" key="7">
    <source>
        <dbReference type="ARBA" id="ARBA00022588"/>
    </source>
</evidence>
<keyword evidence="18" id="KW-1185">Reference proteome</keyword>
<dbReference type="Gene3D" id="3.15.10.10">
    <property type="entry name" value="Bactericidal permeability-increasing protein, domain 1"/>
    <property type="match status" value="1"/>
</dbReference>
<dbReference type="GeneTree" id="ENSGT01150000286994"/>
<keyword evidence="9 13" id="KW-0044">Antibiotic</keyword>
<evidence type="ECO:0000256" key="4">
    <source>
        <dbReference type="ARBA" id="ARBA00017827"/>
    </source>
</evidence>
<evidence type="ECO:0000256" key="13">
    <source>
        <dbReference type="RuleBase" id="RU369039"/>
    </source>
</evidence>
<feature type="signal peptide" evidence="14">
    <location>
        <begin position="1"/>
        <end position="27"/>
    </location>
</feature>
<dbReference type="Pfam" id="PF02886">
    <property type="entry name" value="LBP_BPI_CETP_C"/>
    <property type="match status" value="1"/>
</dbReference>
<evidence type="ECO:0000313" key="18">
    <source>
        <dbReference type="Proteomes" id="UP000002494"/>
    </source>
</evidence>
<evidence type="ECO:0000256" key="8">
    <source>
        <dbReference type="ARBA" id="ARBA00022859"/>
    </source>
</evidence>
<comment type="subunit">
    <text evidence="12 13">Monomer. Homodimer; disulfide-linked.</text>
</comment>
<keyword evidence="7 13" id="KW-0399">Innate immunity</keyword>
<dbReference type="InterPro" id="IPR030675">
    <property type="entry name" value="BPI/LBP"/>
</dbReference>
<dbReference type="SMART" id="SM00328">
    <property type="entry name" value="BPI1"/>
    <property type="match status" value="1"/>
</dbReference>
<feature type="domain" description="Lipid-binding serum glycoprotein C-terminal" evidence="16">
    <location>
        <begin position="274"/>
        <end position="485"/>
    </location>
</feature>
<comment type="function">
    <text evidence="13">The cytotoxic action of BPI is limited to many species of Gram-negative bacteria; this specificity may be explained by a strong affinity of the very basic N-terminal half for the negatively charged lipopolysaccharides that are unique to the Gram-negative bacterial outer envelope.</text>
</comment>
<name>A0ABK0KWE9_RAT</name>
<reference evidence="17" key="2">
    <citation type="submission" date="2025-08" db="UniProtKB">
        <authorList>
            <consortium name="Ensembl"/>
        </authorList>
    </citation>
    <scope>IDENTIFICATION</scope>
    <source>
        <strain evidence="17">Brown Norway</strain>
    </source>
</reference>
<proteinExistence type="inferred from homology"/>
<dbReference type="RGD" id="1303179">
    <property type="gene designation" value="Bpi"/>
</dbReference>
<feature type="chain" id="PRO_5046057895" description="Bactericidal permeability-increasing protein" evidence="14">
    <location>
        <begin position="28"/>
        <end position="490"/>
    </location>
</feature>
<evidence type="ECO:0000256" key="9">
    <source>
        <dbReference type="ARBA" id="ARBA00023022"/>
    </source>
</evidence>
<keyword evidence="13 14" id="KW-0732">Signal</keyword>
<dbReference type="InterPro" id="IPR017942">
    <property type="entry name" value="Lipid-bd_serum_glycop_N"/>
</dbReference>
<dbReference type="Proteomes" id="UP000002494">
    <property type="component" value="Chromosome 3"/>
</dbReference>
<comment type="domain">
    <text evidence="13">The N-terminal region may be exposed to the interior of the granule, whereas the C-terminal portion may be embedded in the membrane. During phagocytosis and degranulation, proteases may be released and activated and cleave BPI at the junction of the N- and C-terminal portions of the molecule, providing controlled release of the N-terminal antibacterial fragment when bacteria are ingested.</text>
</comment>
<evidence type="ECO:0000256" key="2">
    <source>
        <dbReference type="ARBA" id="ARBA00004613"/>
    </source>
</evidence>
<sequence length="490" mass="54582">MAWGPDNVRKWSSLALLAIVGTALTAATDPGFVARISQKGLDFVCQESMVELQKELLAISIPDFSGDFKIKHLGKGTYEFYSMAVEGFHIPDPQIKLLPSDGLQLSITSASIKISGRWKYRKNILKASGNFQLSIQGVSIIADLILGNDPSGRITITCSTCDSHINSVRIKVSGSMLGWLIQLFHRKIETSLKKTIYKKICKIVRNSVSAKLQPYVKTLPVVAKVDDITSIDYSLLAPPMTTDKFLEGQLRGEFFWRGHHGPFPAVPPVMNILPNNNYMVCMGISDYFFNTAEFAYQESETLKITLRDQLLAKDARYHLNTDFLKTFLPEVAKKFPSMGLQLLISAPLFAHLNIQPSGLSLSPNLETRAFVVLPNSSLIPLFLLGMFLGSLALQKTNASLEVNAMKNRLIGEMKLGRLLLELKQSNFGSFKVELLEDVINYLMSTMVLPKINEKLRRGFPLPLPAGIQLINSILYSSQNFLLLEADLHRT</sequence>
<dbReference type="InterPro" id="IPR032942">
    <property type="entry name" value="BPI/LBP/Plunc"/>
</dbReference>
<keyword evidence="11 13" id="KW-0325">Glycoprotein</keyword>
<evidence type="ECO:0000259" key="16">
    <source>
        <dbReference type="SMART" id="SM00329"/>
    </source>
</evidence>
<evidence type="ECO:0000256" key="3">
    <source>
        <dbReference type="ARBA" id="ARBA00007292"/>
    </source>
</evidence>
<keyword evidence="8 13" id="KW-0391">Immunity</keyword>
<dbReference type="SMART" id="SM00329">
    <property type="entry name" value="BPI2"/>
    <property type="match status" value="1"/>
</dbReference>
<evidence type="ECO:0000256" key="12">
    <source>
        <dbReference type="ARBA" id="ARBA00025943"/>
    </source>
</evidence>
<dbReference type="SUPFAM" id="SSF55394">
    <property type="entry name" value="Bactericidal permeability-increasing protein, BPI"/>
    <property type="match status" value="2"/>
</dbReference>
<reference evidence="17" key="1">
    <citation type="submission" date="2024-01" db="EMBL/GenBank/DDBJ databases">
        <title>GRCr8: a new rat reference genome assembly contstructed from accurate long reads and long range scaffolding.</title>
        <authorList>
            <person name="Doris P.A."/>
            <person name="Kalbfleisch T."/>
            <person name="Li K."/>
            <person name="Howe K."/>
            <person name="Wood J."/>
        </authorList>
    </citation>
    <scope>NUCLEOTIDE SEQUENCE [LARGE SCALE GENOMIC DNA]</scope>
    <source>
        <strain evidence="17">Brown Norway</strain>
    </source>
</reference>
<dbReference type="Pfam" id="PF01273">
    <property type="entry name" value="LBP_BPI_CETP"/>
    <property type="match status" value="1"/>
</dbReference>
<keyword evidence="6 13" id="KW-0929">Antimicrobial</keyword>
<evidence type="ECO:0000256" key="11">
    <source>
        <dbReference type="ARBA" id="ARBA00023180"/>
    </source>
</evidence>
<evidence type="ECO:0000256" key="10">
    <source>
        <dbReference type="ARBA" id="ARBA00023157"/>
    </source>
</evidence>
<dbReference type="Ensembl" id="ENSRNOT00000140998.1">
    <property type="protein sequence ID" value="ENSRNOP00000098690.1"/>
    <property type="gene ID" value="ENSRNOG00000034195.6"/>
</dbReference>
<accession>A0ABK0KWE9</accession>
<evidence type="ECO:0000256" key="14">
    <source>
        <dbReference type="SAM" id="SignalP"/>
    </source>
</evidence>
<protein>
    <recommendedName>
        <fullName evidence="4 13">Bactericidal permeability-increasing protein</fullName>
        <shortName evidence="13">BPI</shortName>
    </recommendedName>
</protein>
<dbReference type="InterPro" id="IPR001124">
    <property type="entry name" value="Lipid-bd_serum_glycop_C"/>
</dbReference>
<dbReference type="PANTHER" id="PTHR10504">
    <property type="entry name" value="BACTERICIDAL PERMEABILITY-INCREASING BPI PROTEIN-RELATED"/>
    <property type="match status" value="1"/>
</dbReference>
<evidence type="ECO:0000256" key="1">
    <source>
        <dbReference type="ARBA" id="ARBA00004197"/>
    </source>
</evidence>
<evidence type="ECO:0000313" key="17">
    <source>
        <dbReference type="Ensembl" id="ENSRNOP00000098690.1"/>
    </source>
</evidence>
<comment type="domain">
    <text evidence="13">The N- and C-terminal barrels adopt an identical fold despite having only 13% of conserved residues.</text>
</comment>
<dbReference type="PIRSF" id="PIRSF002417">
    <property type="entry name" value="Lipid_binding_protein"/>
    <property type="match status" value="1"/>
</dbReference>
<evidence type="ECO:0000256" key="6">
    <source>
        <dbReference type="ARBA" id="ARBA00022529"/>
    </source>
</evidence>
<organism evidence="17 18">
    <name type="scientific">Rattus norvegicus</name>
    <name type="common">Rat</name>
    <dbReference type="NCBI Taxonomy" id="10116"/>
    <lineage>
        <taxon>Eukaryota</taxon>
        <taxon>Metazoa</taxon>
        <taxon>Chordata</taxon>
        <taxon>Craniata</taxon>
        <taxon>Vertebrata</taxon>
        <taxon>Euteleostomi</taxon>
        <taxon>Mammalia</taxon>
        <taxon>Eutheria</taxon>
        <taxon>Euarchontoglires</taxon>
        <taxon>Glires</taxon>
        <taxon>Rodentia</taxon>
        <taxon>Myomorpha</taxon>
        <taxon>Muroidea</taxon>
        <taxon>Muridae</taxon>
        <taxon>Murinae</taxon>
        <taxon>Rattus</taxon>
    </lineage>
</organism>
<comment type="subcellular location">
    <subcellularLocation>
        <location evidence="1">Cytoplasmic granule membrane</location>
    </subcellularLocation>
    <subcellularLocation>
        <location evidence="2 13">Secreted</location>
    </subcellularLocation>
</comment>
<evidence type="ECO:0000259" key="15">
    <source>
        <dbReference type="SMART" id="SM00328"/>
    </source>
</evidence>
<dbReference type="InterPro" id="IPR017943">
    <property type="entry name" value="Bactericidal_perm-incr_a/b_dom"/>
</dbReference>
<feature type="domain" description="Lipid-binding serum glycoprotein N-terminal" evidence="15">
    <location>
        <begin position="35"/>
        <end position="259"/>
    </location>
</feature>
<dbReference type="CDD" id="cd00026">
    <property type="entry name" value="BPI2"/>
    <property type="match status" value="1"/>
</dbReference>
<reference evidence="17" key="3">
    <citation type="submission" date="2025-09" db="UniProtKB">
        <authorList>
            <consortium name="Ensembl"/>
        </authorList>
    </citation>
    <scope>IDENTIFICATION</scope>
    <source>
        <strain evidence="17">Brown Norway</strain>
    </source>
</reference>
<comment type="similarity">
    <text evidence="3">Belongs to the BPI/LBP/Plunc superfamily. BPI/LBP family.</text>
</comment>
<dbReference type="Gene3D" id="3.15.20.10">
    <property type="entry name" value="Bactericidal permeability-increasing protein, domain 2"/>
    <property type="match status" value="1"/>
</dbReference>
<evidence type="ECO:0000256" key="5">
    <source>
        <dbReference type="ARBA" id="ARBA00022525"/>
    </source>
</evidence>